<dbReference type="Proteomes" id="UP000294257">
    <property type="component" value="Unassembled WGS sequence"/>
</dbReference>
<keyword evidence="3" id="KW-1185">Reference proteome</keyword>
<comment type="caution">
    <text evidence="2">The sequence shown here is derived from an EMBL/GenBank/DDBJ whole genome shotgun (WGS) entry which is preliminary data.</text>
</comment>
<feature type="region of interest" description="Disordered" evidence="1">
    <location>
        <begin position="307"/>
        <end position="326"/>
    </location>
</feature>
<protein>
    <recommendedName>
        <fullName evidence="4">WXG100 family type VII secretion target</fullName>
    </recommendedName>
</protein>
<feature type="region of interest" description="Disordered" evidence="1">
    <location>
        <begin position="248"/>
        <end position="279"/>
    </location>
</feature>
<dbReference type="SUPFAM" id="SSF140453">
    <property type="entry name" value="EsxAB dimer-like"/>
    <property type="match status" value="1"/>
</dbReference>
<dbReference type="EMBL" id="SGWQ01000020">
    <property type="protein sequence ID" value="RZS29535.1"/>
    <property type="molecule type" value="Genomic_DNA"/>
</dbReference>
<proteinExistence type="predicted"/>
<gene>
    <name evidence="2" type="ORF">EV193_12020</name>
</gene>
<evidence type="ECO:0000313" key="3">
    <source>
        <dbReference type="Proteomes" id="UP000294257"/>
    </source>
</evidence>
<reference evidence="2 3" key="1">
    <citation type="submission" date="2019-02" db="EMBL/GenBank/DDBJ databases">
        <title>Genomic Encyclopedia of Type Strains, Phase IV (KMG-IV): sequencing the most valuable type-strain genomes for metagenomic binning, comparative biology and taxonomic classification.</title>
        <authorList>
            <person name="Goeker M."/>
        </authorList>
    </citation>
    <scope>NUCLEOTIDE SEQUENCE [LARGE SCALE GENOMIC DNA]</scope>
    <source>
        <strain evidence="2 3">DSM 101727</strain>
    </source>
</reference>
<dbReference type="InterPro" id="IPR036689">
    <property type="entry name" value="ESAT-6-like_sf"/>
</dbReference>
<accession>A0A4Q7KBL1</accession>
<dbReference type="RefSeq" id="WP_130348839.1">
    <property type="nucleotide sequence ID" value="NZ_SGWQ01000020.1"/>
</dbReference>
<evidence type="ECO:0000313" key="2">
    <source>
        <dbReference type="EMBL" id="RZS29535.1"/>
    </source>
</evidence>
<dbReference type="OrthoDB" id="5069709at2"/>
<evidence type="ECO:0000256" key="1">
    <source>
        <dbReference type="SAM" id="MobiDB-lite"/>
    </source>
</evidence>
<name>A0A4Q7KBL1_9PSEU</name>
<organism evidence="2 3">
    <name type="scientific">Herbihabitans rhizosphaerae</name>
    <dbReference type="NCBI Taxonomy" id="1872711"/>
    <lineage>
        <taxon>Bacteria</taxon>
        <taxon>Bacillati</taxon>
        <taxon>Actinomycetota</taxon>
        <taxon>Actinomycetes</taxon>
        <taxon>Pseudonocardiales</taxon>
        <taxon>Pseudonocardiaceae</taxon>
        <taxon>Herbihabitans</taxon>
    </lineage>
</organism>
<dbReference type="AlphaFoldDB" id="A0A4Q7KBL1"/>
<evidence type="ECO:0008006" key="4">
    <source>
        <dbReference type="Google" id="ProtNLM"/>
    </source>
</evidence>
<sequence>MDGENPLVAKEKDSTTWYTGIGIAESVDDLVQGIKSGNWIDIGLGALTTGLEALSIYMDPIGSVASNLISFIIEHFGPLQDALDKLAGNADAVAAHAQTWKNISKAVAQAKADYEREAKADTAGWKGAAADAYRRRAADTAALMDAGAKAADGLGSAVEMAGMVVGVVRETVRDLIADLVGRGIVWAAEALTVVGAPLAAKQAAVAAAKWAARIAQIIKKLIRTLQNLIPLLRKLKKLFEDIRKKMDELFGGGGDKPPPKDRDGDGIPDEDPFDNLPPHERDALINQLIRDSNPDFPLTRANAEAMLRGGPPGTTPTVAGPGGEGGDIQFKNERGEVVERREAKATDGTFNTFDTHLRKATGQIQNKGEVWFQVPDGATPDQWLARWQGRRTDEQLGKYADVDVVFRDASGREIGRYNLGQRR</sequence>